<dbReference type="RefSeq" id="XP_022647393.1">
    <property type="nucleotide sequence ID" value="XM_022791658.1"/>
</dbReference>
<evidence type="ECO:0000256" key="2">
    <source>
        <dbReference type="SAM" id="Phobius"/>
    </source>
</evidence>
<dbReference type="AlphaFoldDB" id="A0A7M7J656"/>
<name>A0A7M7J656_VARDE</name>
<feature type="transmembrane region" description="Helical" evidence="2">
    <location>
        <begin position="27"/>
        <end position="47"/>
    </location>
</feature>
<keyword evidence="2" id="KW-1133">Transmembrane helix</keyword>
<evidence type="ECO:0008006" key="5">
    <source>
        <dbReference type="Google" id="ProtNLM"/>
    </source>
</evidence>
<evidence type="ECO:0000256" key="1">
    <source>
        <dbReference type="SAM" id="MobiDB-lite"/>
    </source>
</evidence>
<organism evidence="3 4">
    <name type="scientific">Varroa destructor</name>
    <name type="common">Honeybee mite</name>
    <dbReference type="NCBI Taxonomy" id="109461"/>
    <lineage>
        <taxon>Eukaryota</taxon>
        <taxon>Metazoa</taxon>
        <taxon>Ecdysozoa</taxon>
        <taxon>Arthropoda</taxon>
        <taxon>Chelicerata</taxon>
        <taxon>Arachnida</taxon>
        <taxon>Acari</taxon>
        <taxon>Parasitiformes</taxon>
        <taxon>Mesostigmata</taxon>
        <taxon>Gamasina</taxon>
        <taxon>Dermanyssoidea</taxon>
        <taxon>Varroidae</taxon>
        <taxon>Varroa</taxon>
    </lineage>
</organism>
<dbReference type="GeneID" id="111244475"/>
<feature type="compositionally biased region" description="Low complexity" evidence="1">
    <location>
        <begin position="330"/>
        <end position="339"/>
    </location>
</feature>
<sequence>MEDLDPTEDDEFWESNSSHWCGWSCRYTVAPALAVGAVVNAALACVLARRKLPLSANELFMLAIVLNELAYTVAFLCDYYLFGQFMQTYSGLHDPIWFCRLRFLIYESSKVASLGLPALFALHEAVTHQRSASTSPLVAFLFRHRVSLVVDFIIICAVLATPIFFVLGQRHPSESCSFLFFKAEERAISIIGMICTKIRFGLLIVSLLTLWIVAIYLYVKATISASVPARLISFWSEQKLVNCLTIKNTLFVMPFAVMIEIRMLHINVPYWVEDICDMALLLNFIASAPIFLIIQPELRFWCKWRCCACAPISRALTNLATGSRRKLYQDQQQQQQQQQPTAGNEVERANI</sequence>
<feature type="transmembrane region" description="Helical" evidence="2">
    <location>
        <begin position="146"/>
        <end position="167"/>
    </location>
</feature>
<evidence type="ECO:0000313" key="4">
    <source>
        <dbReference type="Proteomes" id="UP000594260"/>
    </source>
</evidence>
<keyword evidence="2" id="KW-0472">Membrane</keyword>
<dbReference type="InParanoid" id="A0A7M7J656"/>
<feature type="transmembrane region" description="Helical" evidence="2">
    <location>
        <begin position="187"/>
        <end position="219"/>
    </location>
</feature>
<reference evidence="3" key="1">
    <citation type="submission" date="2021-01" db="UniProtKB">
        <authorList>
            <consortium name="EnsemblMetazoa"/>
        </authorList>
    </citation>
    <scope>IDENTIFICATION</scope>
</reference>
<accession>A0A7M7J656</accession>
<dbReference type="KEGG" id="vde:111244475"/>
<dbReference type="OrthoDB" id="10484834at2759"/>
<feature type="transmembrane region" description="Helical" evidence="2">
    <location>
        <begin position="59"/>
        <end position="83"/>
    </location>
</feature>
<keyword evidence="2" id="KW-0812">Transmembrane</keyword>
<feature type="region of interest" description="Disordered" evidence="1">
    <location>
        <begin position="330"/>
        <end position="351"/>
    </location>
</feature>
<dbReference type="EnsemblMetazoa" id="XM_022791658">
    <property type="protein sequence ID" value="XP_022647393"/>
    <property type="gene ID" value="LOC111244475"/>
</dbReference>
<protein>
    <recommendedName>
        <fullName evidence="5">G-protein coupled receptors family 1 profile domain-containing protein</fullName>
    </recommendedName>
</protein>
<dbReference type="Proteomes" id="UP000594260">
    <property type="component" value="Unplaced"/>
</dbReference>
<evidence type="ECO:0000313" key="3">
    <source>
        <dbReference type="EnsemblMetazoa" id="XP_022647393"/>
    </source>
</evidence>
<proteinExistence type="predicted"/>
<keyword evidence="4" id="KW-1185">Reference proteome</keyword>